<dbReference type="GO" id="GO:0010114">
    <property type="term" value="P:response to red light"/>
    <property type="evidence" value="ECO:0007669"/>
    <property type="project" value="TreeGrafter"/>
</dbReference>
<sequence>MEILSFMYSEKLSITSPTLLLDVLIAIEKLEVVSCMQYCNKPLGRLTMTTKSALLYLDLPYHISLASADQPLIDVAKDILANRYKAIAKFQDEITTLPLAGIEAILSSDGLQATSEDAIWMALWLAASSERLRLVRQLLQWPMEEFDRLRSKHVSLVNQVMNPGGFFHVNNNDTVPADLDVTFEISHSEKNRGF</sequence>
<comment type="caution">
    <text evidence="1">The sequence shown here is derived from an EMBL/GenBank/DDBJ whole genome shotgun (WGS) entry which is preliminary data.</text>
</comment>
<dbReference type="PANTHER" id="PTHR46336">
    <property type="entry name" value="OS02G0260700 PROTEIN"/>
    <property type="match status" value="1"/>
</dbReference>
<organism evidence="1 2">
    <name type="scientific">Zingiber officinale</name>
    <name type="common">Ginger</name>
    <name type="synonym">Amomum zingiber</name>
    <dbReference type="NCBI Taxonomy" id="94328"/>
    <lineage>
        <taxon>Eukaryota</taxon>
        <taxon>Viridiplantae</taxon>
        <taxon>Streptophyta</taxon>
        <taxon>Embryophyta</taxon>
        <taxon>Tracheophyta</taxon>
        <taxon>Spermatophyta</taxon>
        <taxon>Magnoliopsida</taxon>
        <taxon>Liliopsida</taxon>
        <taxon>Zingiberales</taxon>
        <taxon>Zingiberaceae</taxon>
        <taxon>Zingiber</taxon>
    </lineage>
</organism>
<evidence type="ECO:0000313" key="1">
    <source>
        <dbReference type="EMBL" id="KAG6471987.1"/>
    </source>
</evidence>
<dbReference type="GO" id="GO:0005634">
    <property type="term" value="C:nucleus"/>
    <property type="evidence" value="ECO:0007669"/>
    <property type="project" value="TreeGrafter"/>
</dbReference>
<dbReference type="AlphaFoldDB" id="A0A8J5CBQ4"/>
<name>A0A8J5CBQ4_ZINOF</name>
<dbReference type="InterPro" id="IPR045890">
    <property type="entry name" value="POB1-like"/>
</dbReference>
<protein>
    <submittedName>
        <fullName evidence="1">Uncharacterized protein</fullName>
    </submittedName>
</protein>
<reference evidence="1 2" key="1">
    <citation type="submission" date="2020-08" db="EMBL/GenBank/DDBJ databases">
        <title>Plant Genome Project.</title>
        <authorList>
            <person name="Zhang R.-G."/>
        </authorList>
    </citation>
    <scope>NUCLEOTIDE SEQUENCE [LARGE SCALE GENOMIC DNA]</scope>
    <source>
        <tissue evidence="1">Rhizome</tissue>
    </source>
</reference>
<dbReference type="EMBL" id="JACMSC010000020">
    <property type="protein sequence ID" value="KAG6471987.1"/>
    <property type="molecule type" value="Genomic_DNA"/>
</dbReference>
<accession>A0A8J5CBQ4</accession>
<dbReference type="PANTHER" id="PTHR46336:SF3">
    <property type="entry name" value="BTB_POZ DOMAIN-CONTAINING PROTEIN POB1"/>
    <property type="match status" value="1"/>
</dbReference>
<proteinExistence type="predicted"/>
<gene>
    <name evidence="1" type="ORF">ZIOFF_069442</name>
</gene>
<evidence type="ECO:0000313" key="2">
    <source>
        <dbReference type="Proteomes" id="UP000734854"/>
    </source>
</evidence>
<dbReference type="Proteomes" id="UP000734854">
    <property type="component" value="Unassembled WGS sequence"/>
</dbReference>
<keyword evidence="2" id="KW-1185">Reference proteome</keyword>